<dbReference type="GO" id="GO:0043335">
    <property type="term" value="P:protein unfolding"/>
    <property type="evidence" value="ECO:0007669"/>
    <property type="project" value="TreeGrafter"/>
</dbReference>
<proteinExistence type="inferred from homology"/>
<keyword evidence="4" id="KW-0697">Rotamase</keyword>
<reference evidence="9" key="1">
    <citation type="journal article" date="2020" name="Nat. Genet.">
        <title>Genomic diversifications of five Gossypium allopolyploid species and their impact on cotton improvement.</title>
        <authorList>
            <person name="Chen Z.J."/>
            <person name="Sreedasyam A."/>
            <person name="Ando A."/>
            <person name="Song Q."/>
            <person name="De Santiago L.M."/>
            <person name="Hulse-Kemp A.M."/>
            <person name="Ding M."/>
            <person name="Ye W."/>
            <person name="Kirkbride R.C."/>
            <person name="Jenkins J."/>
            <person name="Plott C."/>
            <person name="Lovell J."/>
            <person name="Lin Y.M."/>
            <person name="Vaughn R."/>
            <person name="Liu B."/>
            <person name="Simpson S."/>
            <person name="Scheffler B.E."/>
            <person name="Wen L."/>
            <person name="Saski C.A."/>
            <person name="Grover C.E."/>
            <person name="Hu G."/>
            <person name="Conover J.L."/>
            <person name="Carlson J.W."/>
            <person name="Shu S."/>
            <person name="Boston L.B."/>
            <person name="Williams M."/>
            <person name="Peterson D.G."/>
            <person name="McGee K."/>
            <person name="Jones D.C."/>
            <person name="Wendel J.F."/>
            <person name="Stelly D.M."/>
            <person name="Grimwood J."/>
            <person name="Schmutz J."/>
        </authorList>
    </citation>
    <scope>NUCLEOTIDE SEQUENCE [LARGE SCALE GENOMIC DNA]</scope>
    <source>
        <strain evidence="9">cv. TM-1</strain>
    </source>
</reference>
<evidence type="ECO:0000256" key="6">
    <source>
        <dbReference type="ARBA" id="ARBA00023235"/>
    </source>
</evidence>
<dbReference type="Gene3D" id="3.30.70.1050">
    <property type="entry name" value="Trigger factor ribosome-binding domain"/>
    <property type="match status" value="1"/>
</dbReference>
<dbReference type="GO" id="GO:0003755">
    <property type="term" value="F:peptidyl-prolyl cis-trans isomerase activity"/>
    <property type="evidence" value="ECO:0007669"/>
    <property type="project" value="UniProtKB-KW"/>
</dbReference>
<evidence type="ECO:0000256" key="5">
    <source>
        <dbReference type="ARBA" id="ARBA00023186"/>
    </source>
</evidence>
<organism evidence="9 10">
    <name type="scientific">Gossypium hirsutum</name>
    <name type="common">Upland cotton</name>
    <name type="synonym">Gossypium mexicanum</name>
    <dbReference type="NCBI Taxonomy" id="3635"/>
    <lineage>
        <taxon>Eukaryota</taxon>
        <taxon>Viridiplantae</taxon>
        <taxon>Streptophyta</taxon>
        <taxon>Embryophyta</taxon>
        <taxon>Tracheophyta</taxon>
        <taxon>Spermatophyta</taxon>
        <taxon>Magnoliopsida</taxon>
        <taxon>eudicotyledons</taxon>
        <taxon>Gunneridae</taxon>
        <taxon>Pentapetalae</taxon>
        <taxon>rosids</taxon>
        <taxon>malvids</taxon>
        <taxon>Malvales</taxon>
        <taxon>Malvaceae</taxon>
        <taxon>Malvoideae</taxon>
        <taxon>Gossypium</taxon>
    </lineage>
</organism>
<feature type="domain" description="Trigger factor ribosome-binding bacterial" evidence="8">
    <location>
        <begin position="76"/>
        <end position="200"/>
    </location>
</feature>
<keyword evidence="6" id="KW-0413">Isomerase</keyword>
<name>A0A1U8PAG5_GOSHI</name>
<dbReference type="SUPFAM" id="SSF102735">
    <property type="entry name" value="Trigger factor ribosome-binding domain"/>
    <property type="match status" value="1"/>
</dbReference>
<dbReference type="GO" id="GO:0044183">
    <property type="term" value="F:protein folding chaperone"/>
    <property type="evidence" value="ECO:0007669"/>
    <property type="project" value="TreeGrafter"/>
</dbReference>
<evidence type="ECO:0000313" key="10">
    <source>
        <dbReference type="RefSeq" id="XP_016748192.1"/>
    </source>
</evidence>
<dbReference type="InterPro" id="IPR036611">
    <property type="entry name" value="Trigger_fac_ribosome-bd_sf"/>
</dbReference>
<dbReference type="GO" id="GO:0043022">
    <property type="term" value="F:ribosome binding"/>
    <property type="evidence" value="ECO:0007669"/>
    <property type="project" value="TreeGrafter"/>
</dbReference>
<reference evidence="10" key="2">
    <citation type="submission" date="2025-08" db="UniProtKB">
        <authorList>
            <consortium name="RefSeq"/>
        </authorList>
    </citation>
    <scope>IDENTIFICATION</scope>
</reference>
<dbReference type="InterPro" id="IPR008881">
    <property type="entry name" value="Trigger_fac_ribosome-bd_bac"/>
</dbReference>
<dbReference type="EC" id="5.2.1.8" evidence="3"/>
<evidence type="ECO:0000313" key="9">
    <source>
        <dbReference type="Proteomes" id="UP000818029"/>
    </source>
</evidence>
<protein>
    <recommendedName>
        <fullName evidence="3">peptidylprolyl isomerase</fullName>
        <ecNumber evidence="3">5.2.1.8</ecNumber>
    </recommendedName>
</protein>
<evidence type="ECO:0000256" key="7">
    <source>
        <dbReference type="ARBA" id="ARBA00024849"/>
    </source>
</evidence>
<dbReference type="RefSeq" id="XP_016748192.1">
    <property type="nucleotide sequence ID" value="XM_016892703.2"/>
</dbReference>
<accession>A0A1U8PAG5</accession>
<evidence type="ECO:0000256" key="3">
    <source>
        <dbReference type="ARBA" id="ARBA00013194"/>
    </source>
</evidence>
<dbReference type="InterPro" id="IPR005215">
    <property type="entry name" value="Trig_fac"/>
</dbReference>
<keyword evidence="9" id="KW-1185">Reference proteome</keyword>
<sequence>MACTSMASISLNFQHFRNHRVSFSSCCWFNRKIKLHKNQQILSRKYRRKPISALASGLEASISDADDKLIALKDAKIVVESKDENKIQLRVDVTGIETQKVFNKVLTDLARQAPPIPGFRREKGGKTTKVPREFLLQILGEERVTKFVVQEIVTSTVADYVKEENLNIKDKKVSTSQSAEELKVSFTPGKDFWFNAVLELEESENS</sequence>
<dbReference type="GO" id="GO:0051083">
    <property type="term" value="P:'de novo' cotranslational protein folding"/>
    <property type="evidence" value="ECO:0007669"/>
    <property type="project" value="TreeGrafter"/>
</dbReference>
<dbReference type="GO" id="GO:0015031">
    <property type="term" value="P:protein transport"/>
    <property type="evidence" value="ECO:0007669"/>
    <property type="project" value="InterPro"/>
</dbReference>
<evidence type="ECO:0000256" key="2">
    <source>
        <dbReference type="ARBA" id="ARBA00005464"/>
    </source>
</evidence>
<dbReference type="PANTHER" id="PTHR30560">
    <property type="entry name" value="TRIGGER FACTOR CHAPERONE AND PEPTIDYL-PROLYL CIS/TRANS ISOMERASE"/>
    <property type="match status" value="1"/>
</dbReference>
<evidence type="ECO:0000259" key="8">
    <source>
        <dbReference type="Pfam" id="PF05697"/>
    </source>
</evidence>
<dbReference type="Proteomes" id="UP000818029">
    <property type="component" value="Chromosome A05"/>
</dbReference>
<comment type="similarity">
    <text evidence="2">Belongs to the FKBP-type PPIase family. Tig subfamily.</text>
</comment>
<dbReference type="PANTHER" id="PTHR30560:SF4">
    <property type="entry name" value="OS01G0894700 PROTEIN"/>
    <property type="match status" value="1"/>
</dbReference>
<comment type="function">
    <text evidence="7">Involved in protein export. Acts as a chaperone by maintaining the newly synthesized protein in an open conformation. Functions as a peptidyl-prolyl cis-trans isomerase.</text>
</comment>
<evidence type="ECO:0000256" key="4">
    <source>
        <dbReference type="ARBA" id="ARBA00023110"/>
    </source>
</evidence>
<comment type="catalytic activity">
    <reaction evidence="1">
        <text>[protein]-peptidylproline (omega=180) = [protein]-peptidylproline (omega=0)</text>
        <dbReference type="Rhea" id="RHEA:16237"/>
        <dbReference type="Rhea" id="RHEA-COMP:10747"/>
        <dbReference type="Rhea" id="RHEA-COMP:10748"/>
        <dbReference type="ChEBI" id="CHEBI:83833"/>
        <dbReference type="ChEBI" id="CHEBI:83834"/>
        <dbReference type="EC" id="5.2.1.8"/>
    </reaction>
</comment>
<keyword evidence="5" id="KW-0143">Chaperone</keyword>
<dbReference type="AlphaFoldDB" id="A0A1U8PAG5"/>
<gene>
    <name evidence="10" type="primary">LOC107957236</name>
</gene>
<evidence type="ECO:0000256" key="1">
    <source>
        <dbReference type="ARBA" id="ARBA00000971"/>
    </source>
</evidence>
<dbReference type="GeneID" id="107957236"/>
<dbReference type="FunFam" id="3.30.70.1050:FF:000004">
    <property type="entry name" value="Trigger factor"/>
    <property type="match status" value="1"/>
</dbReference>
<dbReference type="Pfam" id="PF05697">
    <property type="entry name" value="Trigger_N"/>
    <property type="match status" value="1"/>
</dbReference>